<dbReference type="InterPro" id="IPR052069">
    <property type="entry name" value="Ca-reg_mRNA-binding_domain"/>
</dbReference>
<dbReference type="InterPro" id="IPR010718">
    <property type="entry name" value="DUF1294"/>
</dbReference>
<proteinExistence type="predicted"/>
<accession>A0A127QCL6</accession>
<dbReference type="Gene3D" id="2.40.50.140">
    <property type="entry name" value="Nucleic acid-binding proteins"/>
    <property type="match status" value="1"/>
</dbReference>
<reference evidence="4 5" key="1">
    <citation type="submission" date="2015-11" db="EMBL/GenBank/DDBJ databases">
        <title>Exploring the genomic traits of fungus-feeding bacterial genus Collimonas.</title>
        <authorList>
            <person name="Song C."/>
            <person name="Schmidt R."/>
            <person name="de Jager V."/>
            <person name="Krzyzanowska D."/>
            <person name="Jongedijk E."/>
            <person name="Cankar K."/>
            <person name="Beekwilder J."/>
            <person name="van Veen A."/>
            <person name="de Boer W."/>
            <person name="van Veen J.A."/>
            <person name="Garbeva P."/>
        </authorList>
    </citation>
    <scope>NUCLEOTIDE SEQUENCE [LARGE SCALE GENOMIC DNA]</scope>
    <source>
        <strain evidence="4 5">Ter91</strain>
    </source>
</reference>
<dbReference type="OrthoDB" id="72963at2"/>
<evidence type="ECO:0000313" key="5">
    <source>
        <dbReference type="Proteomes" id="UP000074561"/>
    </source>
</evidence>
<dbReference type="KEGG" id="cpra:CPter91_5536"/>
<keyword evidence="1" id="KW-0597">Phosphoprotein</keyword>
<dbReference type="Pfam" id="PF06961">
    <property type="entry name" value="DUF1294"/>
    <property type="match status" value="1"/>
</dbReference>
<dbReference type="PANTHER" id="PTHR12962:SF1">
    <property type="entry name" value="COLD SHOCK DOMAIN-CONTAINING PROTEIN CG9705"/>
    <property type="match status" value="1"/>
</dbReference>
<feature type="domain" description="CSD" evidence="3">
    <location>
        <begin position="2"/>
        <end position="67"/>
    </location>
</feature>
<dbReference type="PROSITE" id="PS51857">
    <property type="entry name" value="CSD_2"/>
    <property type="match status" value="1"/>
</dbReference>
<dbReference type="InterPro" id="IPR002059">
    <property type="entry name" value="CSP_DNA-bd"/>
</dbReference>
<evidence type="ECO:0000256" key="1">
    <source>
        <dbReference type="ARBA" id="ARBA00022553"/>
    </source>
</evidence>
<name>A0A127QCL6_9BURK</name>
<keyword evidence="2" id="KW-0472">Membrane</keyword>
<dbReference type="PATRIC" id="fig|279113.9.peg.5493"/>
<keyword evidence="2" id="KW-0812">Transmembrane</keyword>
<gene>
    <name evidence="4" type="ORF">CPter91_5536</name>
</gene>
<dbReference type="GO" id="GO:0043488">
    <property type="term" value="P:regulation of mRNA stability"/>
    <property type="evidence" value="ECO:0007669"/>
    <property type="project" value="TreeGrafter"/>
</dbReference>
<keyword evidence="2" id="KW-1133">Transmembrane helix</keyword>
<dbReference type="Pfam" id="PF00313">
    <property type="entry name" value="CSD"/>
    <property type="match status" value="1"/>
</dbReference>
<keyword evidence="4" id="KW-0238">DNA-binding</keyword>
<dbReference type="PANTHER" id="PTHR12962">
    <property type="entry name" value="CALCIUM-REGULATED HEAT STABLE PROTEIN CRHSP-24-RELATED"/>
    <property type="match status" value="1"/>
</dbReference>
<dbReference type="RefSeq" id="WP_061945641.1">
    <property type="nucleotide sequence ID" value="NZ_CP013234.1"/>
</dbReference>
<dbReference type="InterPro" id="IPR012340">
    <property type="entry name" value="NA-bd_OB-fold"/>
</dbReference>
<dbReference type="SUPFAM" id="SSF50249">
    <property type="entry name" value="Nucleic acid-binding proteins"/>
    <property type="match status" value="1"/>
</dbReference>
<dbReference type="GO" id="GO:0003730">
    <property type="term" value="F:mRNA 3'-UTR binding"/>
    <property type="evidence" value="ECO:0007669"/>
    <property type="project" value="TreeGrafter"/>
</dbReference>
<dbReference type="EMBL" id="CP013234">
    <property type="protein sequence ID" value="AMP07819.1"/>
    <property type="molecule type" value="Genomic_DNA"/>
</dbReference>
<dbReference type="GO" id="GO:0003677">
    <property type="term" value="F:DNA binding"/>
    <property type="evidence" value="ECO:0007669"/>
    <property type="project" value="UniProtKB-KW"/>
</dbReference>
<dbReference type="AlphaFoldDB" id="A0A127QCL6"/>
<sequence length="203" mass="22281">MRHQGKITSWKDGKGFGFVATNGKSEKAFIHIKAFADHSRRPAEGDLISYELILEQNGRFRADKVRFAGSAASAPTPAKSAWLPLIFAAVFCCLLLLAGFLGKLPLAFAGLYLVASVVAFVAYAIDKSAAQSRQWRIKESNLHILALLGGWPGALLAQKLLRHKTRKEQFQTVFWLTVLLNCCALGWLFTDSGSALIRPLVHA</sequence>
<feature type="transmembrane region" description="Helical" evidence="2">
    <location>
        <begin position="106"/>
        <end position="124"/>
    </location>
</feature>
<dbReference type="InterPro" id="IPR011129">
    <property type="entry name" value="CSD"/>
</dbReference>
<evidence type="ECO:0000256" key="2">
    <source>
        <dbReference type="SAM" id="Phobius"/>
    </source>
</evidence>
<protein>
    <submittedName>
        <fullName evidence="4">'Cold-shock' DNA-binding domain protein</fullName>
    </submittedName>
</protein>
<dbReference type="STRING" id="279113.CPter91_5536"/>
<evidence type="ECO:0000313" key="4">
    <source>
        <dbReference type="EMBL" id="AMP07819.1"/>
    </source>
</evidence>
<evidence type="ECO:0000259" key="3">
    <source>
        <dbReference type="PROSITE" id="PS51857"/>
    </source>
</evidence>
<feature type="transmembrane region" description="Helical" evidence="2">
    <location>
        <begin position="81"/>
        <end position="100"/>
    </location>
</feature>
<dbReference type="SMART" id="SM00357">
    <property type="entry name" value="CSP"/>
    <property type="match status" value="1"/>
</dbReference>
<dbReference type="GO" id="GO:0005829">
    <property type="term" value="C:cytosol"/>
    <property type="evidence" value="ECO:0007669"/>
    <property type="project" value="UniProtKB-ARBA"/>
</dbReference>
<feature type="transmembrane region" description="Helical" evidence="2">
    <location>
        <begin position="173"/>
        <end position="190"/>
    </location>
</feature>
<organism evidence="4 5">
    <name type="scientific">Collimonas pratensis</name>
    <dbReference type="NCBI Taxonomy" id="279113"/>
    <lineage>
        <taxon>Bacteria</taxon>
        <taxon>Pseudomonadati</taxon>
        <taxon>Pseudomonadota</taxon>
        <taxon>Betaproteobacteria</taxon>
        <taxon>Burkholderiales</taxon>
        <taxon>Oxalobacteraceae</taxon>
        <taxon>Collimonas</taxon>
    </lineage>
</organism>
<dbReference type="Proteomes" id="UP000074561">
    <property type="component" value="Chromosome"/>
</dbReference>